<dbReference type="PANTHER" id="PTHR13162:SF8">
    <property type="entry name" value="CCR4-NOT TRANSCRIPTION COMPLEX SUBUNIT 1"/>
    <property type="match status" value="1"/>
</dbReference>
<evidence type="ECO:0000256" key="6">
    <source>
        <dbReference type="ARBA" id="ARBA00059181"/>
    </source>
</evidence>
<feature type="compositionally biased region" description="Pro residues" evidence="8">
    <location>
        <begin position="1"/>
        <end position="11"/>
    </location>
</feature>
<keyword evidence="4" id="KW-0804">Transcription</keyword>
<name>A0AAJ0DBX8_9PEZI</name>
<feature type="domain" description="CCR4-NOT transcription complex subunit 1 HEAT repeat" evidence="13">
    <location>
        <begin position="654"/>
        <end position="804"/>
    </location>
</feature>
<dbReference type="Gene3D" id="1.25.40.180">
    <property type="match status" value="1"/>
</dbReference>
<keyword evidence="5" id="KW-0539">Nucleus</keyword>
<evidence type="ECO:0000256" key="4">
    <source>
        <dbReference type="ARBA" id="ARBA00023163"/>
    </source>
</evidence>
<accession>A0AAJ0DBX8</accession>
<evidence type="ECO:0000256" key="2">
    <source>
        <dbReference type="ARBA" id="ARBA00022491"/>
    </source>
</evidence>
<dbReference type="InterPro" id="IPR032193">
    <property type="entry name" value="CNOT1_TTP_bind"/>
</dbReference>
<keyword evidence="3" id="KW-0805">Transcription regulation</keyword>
<organism evidence="14 15">
    <name type="scientific">Extremus antarcticus</name>
    <dbReference type="NCBI Taxonomy" id="702011"/>
    <lineage>
        <taxon>Eukaryota</taxon>
        <taxon>Fungi</taxon>
        <taxon>Dikarya</taxon>
        <taxon>Ascomycota</taxon>
        <taxon>Pezizomycotina</taxon>
        <taxon>Dothideomycetes</taxon>
        <taxon>Dothideomycetidae</taxon>
        <taxon>Mycosphaerellales</taxon>
        <taxon>Extremaceae</taxon>
        <taxon>Extremus</taxon>
    </lineage>
</organism>
<feature type="compositionally biased region" description="Low complexity" evidence="8">
    <location>
        <begin position="121"/>
        <end position="130"/>
    </location>
</feature>
<dbReference type="Pfam" id="PF04054">
    <property type="entry name" value="Not1"/>
    <property type="match status" value="1"/>
</dbReference>
<comment type="function">
    <text evidence="6">Acts as a component of the CCR4-NOT core complex, which in the nucleus seems to be a general transcription factor, and in the cytoplasm the major mRNA deadenylase involved in mRNA turnover. The NOT protein subcomplex negatively regulates the basal and activated transcription of many genes. Preferentially affects TC-type TATA element-dependent transcription. Could directly or indirectly inhibit component(s) of the general transcription machinery.</text>
</comment>
<feature type="compositionally biased region" description="Polar residues" evidence="8">
    <location>
        <begin position="53"/>
        <end position="69"/>
    </location>
</feature>
<evidence type="ECO:0000256" key="8">
    <source>
        <dbReference type="SAM" id="MobiDB-lite"/>
    </source>
</evidence>
<dbReference type="Pfam" id="PF12842">
    <property type="entry name" value="DUF3819"/>
    <property type="match status" value="1"/>
</dbReference>
<dbReference type="GO" id="GO:0017148">
    <property type="term" value="P:negative regulation of translation"/>
    <property type="evidence" value="ECO:0007669"/>
    <property type="project" value="InterPro"/>
</dbReference>
<evidence type="ECO:0000259" key="12">
    <source>
        <dbReference type="Pfam" id="PF16417"/>
    </source>
</evidence>
<feature type="domain" description="CCR4-NOT transcription complex subunit 1 CAF1-binding" evidence="11">
    <location>
        <begin position="1054"/>
        <end position="1275"/>
    </location>
</feature>
<evidence type="ECO:0000256" key="3">
    <source>
        <dbReference type="ARBA" id="ARBA00023015"/>
    </source>
</evidence>
<dbReference type="PANTHER" id="PTHR13162">
    <property type="entry name" value="CCR4-NOT TRANSCRIPTION COMPLEX"/>
    <property type="match status" value="1"/>
</dbReference>
<feature type="domain" description="CCR4-Not complex component Not1 C-terminal" evidence="9">
    <location>
        <begin position="1950"/>
        <end position="2303"/>
    </location>
</feature>
<dbReference type="FunFam" id="1.25.40.180:FF:000012">
    <property type="entry name" value="Ccr4-Not transcription complex subunit"/>
    <property type="match status" value="1"/>
</dbReference>
<feature type="region of interest" description="Disordered" evidence="8">
    <location>
        <begin position="1011"/>
        <end position="1050"/>
    </location>
</feature>
<dbReference type="InterPro" id="IPR032191">
    <property type="entry name" value="CNOT1_CAF1_bind"/>
</dbReference>
<feature type="domain" description="CCR4-NOT transcription complex subunit 1" evidence="10">
    <location>
        <begin position="1335"/>
        <end position="1475"/>
    </location>
</feature>
<feature type="region of interest" description="Disordered" evidence="8">
    <location>
        <begin position="151"/>
        <end position="184"/>
    </location>
</feature>
<dbReference type="InterPro" id="IPR040398">
    <property type="entry name" value="Not1"/>
</dbReference>
<reference evidence="14" key="1">
    <citation type="submission" date="2023-04" db="EMBL/GenBank/DDBJ databases">
        <title>Black Yeasts Isolated from many extreme environments.</title>
        <authorList>
            <person name="Coleine C."/>
            <person name="Stajich J.E."/>
            <person name="Selbmann L."/>
        </authorList>
    </citation>
    <scope>NUCLEOTIDE SEQUENCE</scope>
    <source>
        <strain evidence="14">CCFEE 5312</strain>
    </source>
</reference>
<evidence type="ECO:0000259" key="11">
    <source>
        <dbReference type="Pfam" id="PF16415"/>
    </source>
</evidence>
<dbReference type="CDD" id="cd20710">
    <property type="entry name" value="NOT1_connector"/>
    <property type="match status" value="1"/>
</dbReference>
<dbReference type="GO" id="GO:0030015">
    <property type="term" value="C:CCR4-NOT core complex"/>
    <property type="evidence" value="ECO:0007669"/>
    <property type="project" value="InterPro"/>
</dbReference>
<feature type="compositionally biased region" description="Low complexity" evidence="8">
    <location>
        <begin position="167"/>
        <end position="180"/>
    </location>
</feature>
<dbReference type="GO" id="GO:0060090">
    <property type="term" value="F:molecular adaptor activity"/>
    <property type="evidence" value="ECO:0007669"/>
    <property type="project" value="TreeGrafter"/>
</dbReference>
<feature type="domain" description="CCR4-NOT transcription complex subunit 1 TTP binding" evidence="12">
    <location>
        <begin position="854"/>
        <end position="1003"/>
    </location>
</feature>
<dbReference type="Gene3D" id="1.25.40.840">
    <property type="entry name" value="CCR4-NOT transcription complex subunit 1 TTP binding domain"/>
    <property type="match status" value="1"/>
</dbReference>
<feature type="compositionally biased region" description="Polar residues" evidence="8">
    <location>
        <begin position="1011"/>
        <end position="1026"/>
    </location>
</feature>
<feature type="compositionally biased region" description="Low complexity" evidence="8">
    <location>
        <begin position="12"/>
        <end position="31"/>
    </location>
</feature>
<dbReference type="Proteomes" id="UP001271007">
    <property type="component" value="Unassembled WGS sequence"/>
</dbReference>
<evidence type="ECO:0000259" key="13">
    <source>
        <dbReference type="Pfam" id="PF16418"/>
    </source>
</evidence>
<dbReference type="InterPro" id="IPR038535">
    <property type="entry name" value="CNOT1_TTP_bind_sf"/>
</dbReference>
<feature type="compositionally biased region" description="Polar residues" evidence="8">
    <location>
        <begin position="1577"/>
        <end position="1586"/>
    </location>
</feature>
<keyword evidence="15" id="KW-1185">Reference proteome</keyword>
<gene>
    <name evidence="14" type="primary">CDC39</name>
    <name evidence="14" type="ORF">LTR09_007969</name>
</gene>
<dbReference type="InterPro" id="IPR032194">
    <property type="entry name" value="CNOT1_HEAT"/>
</dbReference>
<dbReference type="Pfam" id="PF16417">
    <property type="entry name" value="CNOT1_TTP_bind"/>
    <property type="match status" value="1"/>
</dbReference>
<dbReference type="Gene3D" id="1.25.40.800">
    <property type="match status" value="1"/>
</dbReference>
<dbReference type="GO" id="GO:0005634">
    <property type="term" value="C:nucleus"/>
    <property type="evidence" value="ECO:0007669"/>
    <property type="project" value="UniProtKB-SubCell"/>
</dbReference>
<feature type="region of interest" description="Disordered" evidence="8">
    <location>
        <begin position="1"/>
        <end position="130"/>
    </location>
</feature>
<evidence type="ECO:0000256" key="7">
    <source>
        <dbReference type="ARBA" id="ARBA00074459"/>
    </source>
</evidence>
<evidence type="ECO:0000313" key="15">
    <source>
        <dbReference type="Proteomes" id="UP001271007"/>
    </source>
</evidence>
<evidence type="ECO:0000313" key="14">
    <source>
        <dbReference type="EMBL" id="KAK3050891.1"/>
    </source>
</evidence>
<feature type="compositionally biased region" description="Polar residues" evidence="8">
    <location>
        <begin position="32"/>
        <end position="43"/>
    </location>
</feature>
<feature type="compositionally biased region" description="Low complexity" evidence="8">
    <location>
        <begin position="94"/>
        <end position="110"/>
    </location>
</feature>
<feature type="region of interest" description="Disordered" evidence="8">
    <location>
        <begin position="1546"/>
        <end position="1586"/>
    </location>
</feature>
<dbReference type="GO" id="GO:0000932">
    <property type="term" value="C:P-body"/>
    <property type="evidence" value="ECO:0007669"/>
    <property type="project" value="TreeGrafter"/>
</dbReference>
<evidence type="ECO:0000259" key="9">
    <source>
        <dbReference type="Pfam" id="PF04054"/>
    </source>
</evidence>
<proteinExistence type="predicted"/>
<protein>
    <recommendedName>
        <fullName evidence="7">General negative regulator of transcription subunit 1</fullName>
    </recommendedName>
</protein>
<dbReference type="Gene3D" id="1.25.40.790">
    <property type="match status" value="1"/>
</dbReference>
<dbReference type="InterPro" id="IPR007196">
    <property type="entry name" value="CCR4-Not_Not1_C"/>
</dbReference>
<dbReference type="EMBL" id="JAWDJX010000029">
    <property type="protein sequence ID" value="KAK3050891.1"/>
    <property type="molecule type" value="Genomic_DNA"/>
</dbReference>
<dbReference type="Pfam" id="PF16415">
    <property type="entry name" value="CNOT1_CAF1_bind"/>
    <property type="match status" value="1"/>
</dbReference>
<comment type="caution">
    <text evidence="14">The sequence shown here is derived from an EMBL/GenBank/DDBJ whole genome shotgun (WGS) entry which is preliminary data.</text>
</comment>
<dbReference type="Pfam" id="PF16418">
    <property type="entry name" value="CNOT1_HEAT"/>
    <property type="match status" value="1"/>
</dbReference>
<evidence type="ECO:0000259" key="10">
    <source>
        <dbReference type="Pfam" id="PF12842"/>
    </source>
</evidence>
<dbReference type="GO" id="GO:0000289">
    <property type="term" value="P:nuclear-transcribed mRNA poly(A) tail shortening"/>
    <property type="evidence" value="ECO:0007669"/>
    <property type="project" value="UniProtKB-ARBA"/>
</dbReference>
<comment type="subcellular location">
    <subcellularLocation>
        <location evidence="1">Nucleus</location>
    </subcellularLocation>
</comment>
<evidence type="ECO:0000256" key="1">
    <source>
        <dbReference type="ARBA" id="ARBA00004123"/>
    </source>
</evidence>
<dbReference type="InterPro" id="IPR024557">
    <property type="entry name" value="CNOT1_dom_4"/>
</dbReference>
<evidence type="ECO:0000256" key="5">
    <source>
        <dbReference type="ARBA" id="ARBA00023242"/>
    </source>
</evidence>
<sequence>MSLPPSSPSPNNPVSNPNPTAAPSSSRSTRPQGSAWNTSSNRQASRRGIPPISTGSASDLRVGSSSDSPSRAGFGSPTSLTFNTAAVGANRQVTSRQSSNSSTTSFASPTGSSYATAPFHSGSRSRAVTSSSSPRLASSLASLALASQPSASGAGVGSGSSRLVRHSPSLSLSTTGSPVSATAPQSVGGQLTSLVITQLNILLSTLKENNFDIQAIRIRNLVDENGMEVFTTFFRRLLQSNASTIFPGAARPQATGDTNGQFKLLVDEMAKISKDSQQAEKIAQSLDTNESDLFRDFDLSTFIDHFRLSPVAKIALVLPIRSASKPDLRSKADAILTNNYQTFLQAVASPSPQTSEYPEDVSPAVLATLVERLIQEPPRNWAEDQRESLILAIKLRYNRMGTRIPPSLESTMFVLDLLEAQDSRLARLVQRAGPRGTSSLDACKEMLAGVQTRDISYPQIANALLFVVCAQNGEPYDAGVFVEGLHQHAAGPKIDWTDVVQGFDKDQLRVTKRQFLALYNALLPLASAKFDIQSLWSGQWQFPETQLSFVVAFLSTQPQELDVTQIPNLRQAFNVEDFEDGPDSVKAFAVEAIKHPLVSKDATEALFTMIFRSQETYNHAQMLGIPDSIINPNMTIFVCAASAVPKPWAALQDQALKQLFYPFLLKHHQNYDFVMHSLWLHDRTWVAARMVEFYQQDPMLLQLIFDHAQEQGWLDLLLTIQSSFAVDLATYAHGKGHCNLEEWAQPHVSTMGPPAFARAIQDFLRTKLDDESAVQRARSGSPHEVVNPQTQPLAIKTIYLLLLLINDALPDEDVGPFFRQCLGVYPRLFNYGDVEKIDDIIEANGNTELGHVLPEETSGGMEEQYKAMYGGTTSPDELITQLKRWKESENPADQDLFAAMMHGLFDEYNCFGEYPNEALATTAVLFGGLVQFHVLSAVAEQAAIYMIFEAVQGWGPDDSMYRFGLQAMVHFVPRLAEWPHLAERILHTPSLQDTQAVDAAQKVLDDLQQENAATNGDTVNGITNGTLDDEFPVDAPNPPFSSIQIDPPLRPDVYEDPDEEASDKVMFVLNNVSKRNMEEKFKDLQSALEEKHHHWFAHYLVEELAKTQPNFQGLYLQLLESFDKKIFWQEVLRETYASCAKMLNAESTMNSSLDRNSLKNLAGWLGSLTLARDQPILHRNLSFKDLLFEGQDTQRLIVAIPFACKALHYAKDSKVFKPPNPWIMELLSMLSELYHCFELKLNLKFEIEVLCKDLKLDIKDIEPADMIRNRRLIQENNLLQHFATDGPEGFGDVHIMGLSKRAPNERFSPEAVIQAIPDLGGLLQIPQAAGNVTQPQLRTIFVNAAQQAIFEIIAPVVERSVTIAAISAAELIQKDFSAEPDVDKLRSSAHTMVKSLSGSLALVTCKEPLRMSIMNNIRILASRNLPEQLPEGQIIMFVNDNIDTVCGLVERAAEEHSKAEIDAQLAEYMETRRRHSADRPNEPFNNPPISRWAQLIPEPYKLDLNGLNRQQLALYEDFGRQARITPAQHANNQSQDNNRQIPDVLTDSYLPSLTPGETPALPRQTPQQQRMHPAQGPQGQHQVNGYASTPDLYARVLQLLQELQQAARESPEEHIGEVGEDSPIRRIFAQLHGLISSVGDSQKDALCSWTGEECFYPIFDAPQKRLEIEVFVRLLKHLSELSLTAGRDIVMRLSQIVEVDKDDRIFDGGVVVALLAEHLFDMQHVDNFTSKALRQRNPLVLGFLNGLLDEVLLGDVPVALRSDFVFTYEALCQRLMEEPGLDNGREIMSKLQAPVGHANGVPSPPQDEKHDQLEYMFEEWICLQRKDTSERSYVAFVRQLHEGRMLADPNDAAAFFRACLEMSSNQFTRASSQPWGSQDAPYVYIDALAKLIAYMVVFQNPPDGEPPVPKRKSLDTIMHLVVLVMNDDQVKLREQWNGRLYFRLFSTLQCELHDARHHIGPEQEQELAQVFALSLQVMQPEYFPGFAFGWLALLGHRLFVPQMMTSRAQSNGGWQSYAELLKVLFLTLGKMLNAPETPAIVPDFYRGATRLVLMLHHDFPGFLLEHHVLLNSSIPVTCFQLHNVVNSAITGALLTQQPDPFSTGLKVNRLEQIRQQPTIGTNLEKTLNEAGIKDALQRCCAGNNELASDELDIVLAAIERGPNMNAKLLLLNTMIAFVGINATSTSSSFSAAGAPALLLNRLLKELQPELRYYLVTAMLNQVRYINAHTHYFSTALQHFFTSGDEALQQTMMRAICERLGVPRPHPWGLIVMVLELVKNPGVNVFELSWMKGAPQVESMLRGLVQSQERVGIS</sequence>
<keyword evidence="2" id="KW-0678">Repressor</keyword>